<evidence type="ECO:0008006" key="3">
    <source>
        <dbReference type="Google" id="ProtNLM"/>
    </source>
</evidence>
<proteinExistence type="predicted"/>
<evidence type="ECO:0000313" key="1">
    <source>
        <dbReference type="EMBL" id="MFD2310346.1"/>
    </source>
</evidence>
<reference evidence="2" key="1">
    <citation type="journal article" date="2019" name="Int. J. Syst. Evol. Microbiol.">
        <title>The Global Catalogue of Microorganisms (GCM) 10K type strain sequencing project: providing services to taxonomists for standard genome sequencing and annotation.</title>
        <authorList>
            <consortium name="The Broad Institute Genomics Platform"/>
            <consortium name="The Broad Institute Genome Sequencing Center for Infectious Disease"/>
            <person name="Wu L."/>
            <person name="Ma J."/>
        </authorList>
    </citation>
    <scope>NUCLEOTIDE SEQUENCE [LARGE SCALE GENOMIC DNA]</scope>
    <source>
        <strain evidence="2">KCTC 12848</strain>
    </source>
</reference>
<organism evidence="1 2">
    <name type="scientific">Microbulbifer halophilus</name>
    <dbReference type="NCBI Taxonomy" id="453963"/>
    <lineage>
        <taxon>Bacteria</taxon>
        <taxon>Pseudomonadati</taxon>
        <taxon>Pseudomonadota</taxon>
        <taxon>Gammaproteobacteria</taxon>
        <taxon>Cellvibrionales</taxon>
        <taxon>Microbulbiferaceae</taxon>
        <taxon>Microbulbifer</taxon>
    </lineage>
</organism>
<evidence type="ECO:0000313" key="2">
    <source>
        <dbReference type="Proteomes" id="UP001597425"/>
    </source>
</evidence>
<dbReference type="EMBL" id="JBHUJD010000008">
    <property type="protein sequence ID" value="MFD2310346.1"/>
    <property type="molecule type" value="Genomic_DNA"/>
</dbReference>
<dbReference type="Proteomes" id="UP001597425">
    <property type="component" value="Unassembled WGS sequence"/>
</dbReference>
<gene>
    <name evidence="1" type="ORF">ACFSKX_07915</name>
</gene>
<protein>
    <recommendedName>
        <fullName evidence="3">Peptidase C39-like domain-containing protein</fullName>
    </recommendedName>
</protein>
<accession>A0ABW5EA00</accession>
<name>A0ABW5EA00_9GAMM</name>
<sequence length="180" mass="19730">MPHQIKIGKISDSNPPLWLDTSTLGSSATLYEISTSQPAGENWLYVNQFCSLLSIYWLQNDPPSPFGLGNISDKKKLEMAEVLIGFAGLDDQANYAANSLSGKRELKEKVVSGVENGIFATGTQIWAGNDVHVVAIRVKDNRTFQLYDSFSGEVETYGRQQFSTLMNALQCNAFVVAGSK</sequence>
<dbReference type="RefSeq" id="WP_265722545.1">
    <property type="nucleotide sequence ID" value="NZ_JAPIVK010000024.1"/>
</dbReference>
<comment type="caution">
    <text evidence="1">The sequence shown here is derived from an EMBL/GenBank/DDBJ whole genome shotgun (WGS) entry which is preliminary data.</text>
</comment>
<keyword evidence="2" id="KW-1185">Reference proteome</keyword>